<keyword evidence="2" id="KW-1185">Reference proteome</keyword>
<organism evidence="1 2">
    <name type="scientific">Candidatus Syntrophosphaera thermopropionivorans</name>
    <dbReference type="NCBI Taxonomy" id="2593015"/>
    <lineage>
        <taxon>Bacteria</taxon>
        <taxon>Pseudomonadati</taxon>
        <taxon>Candidatus Cloacimonadota</taxon>
        <taxon>Candidatus Cloacimonadia</taxon>
        <taxon>Candidatus Cloacimonadales</taxon>
        <taxon>Candidatus Cloacimonadaceae</taxon>
        <taxon>Candidatus Syntrophosphaera</taxon>
    </lineage>
</organism>
<name>A0AC61QKC2_9BACT</name>
<dbReference type="EMBL" id="SMOG01000002">
    <property type="protein sequence ID" value="TDF74132.1"/>
    <property type="molecule type" value="Genomic_DNA"/>
</dbReference>
<sequence length="495" mass="53214">MVNKILTLKLFYKGKLLDTIEQEKDFTNKWYIGSSKYLSWQILDESNKFPPKYKILIKKGGHYYLNLPQGSTLTCWKYDSPVDANFLKQNGILVDSLLKLREDMTGIIQVHPDYSIQYEFIEPVKIILTPQEKEVIKQTARPAPLAPMDKTTRVVVILALMAGIAFSIFYDLKLKPEMFREQTLSELLAEIEKIREIKPEISQSQTPSTPLTTLPEEPATSEKTTKNAQVGKGKSTGKGGSSTPSGTQSIFGDLGTSSGTYAGGSTQSVVGAAVLSGFVTARPGVKGGSGIGNASGTFQPSAAAGLGSGGSFDPNAINRFNAGDVPSVVSGTAPEGGSTVKPSGSAQYYTGPAEKLKPLAGGSLTSVPDVRAETEKIVSQSYKASEPAKIQEPAVTIVKPSTIVAGGDIIFNQIRSRKGQIEQAYKRNAAIKKQSGSITVILDIASDGTVKATIIPNSVTFTESFLNEIKSIIESWTFNVSQPTTYKFKMNLSQG</sequence>
<evidence type="ECO:0000313" key="2">
    <source>
        <dbReference type="Proteomes" id="UP000294588"/>
    </source>
</evidence>
<gene>
    <name evidence="1" type="ORF">E0946_01505</name>
</gene>
<evidence type="ECO:0000313" key="1">
    <source>
        <dbReference type="EMBL" id="TDF74132.1"/>
    </source>
</evidence>
<accession>A0AC61QKC2</accession>
<protein>
    <submittedName>
        <fullName evidence="1">Uncharacterized protein</fullName>
    </submittedName>
</protein>
<dbReference type="Proteomes" id="UP000294588">
    <property type="component" value="Unassembled WGS sequence"/>
</dbReference>
<reference evidence="1" key="1">
    <citation type="submission" date="2019-03" db="EMBL/GenBank/DDBJ databases">
        <title>Candidatus Syntrophosphaera thermopropionivorans: a novel player in syntrophic propionate oxidation during anaerobic digestion.</title>
        <authorList>
            <person name="Dyksma S."/>
        </authorList>
    </citation>
    <scope>NUCLEOTIDE SEQUENCE</scope>
    <source>
        <strain evidence="1">W5</strain>
    </source>
</reference>
<proteinExistence type="predicted"/>
<comment type="caution">
    <text evidence="1">The sequence shown here is derived from an EMBL/GenBank/DDBJ whole genome shotgun (WGS) entry which is preliminary data.</text>
</comment>